<protein>
    <submittedName>
        <fullName evidence="3">Uncharacterized protein</fullName>
    </submittedName>
</protein>
<reference evidence="3" key="1">
    <citation type="submission" date="2021-06" db="EMBL/GenBank/DDBJ databases">
        <title>50 bacteria genomes isolated from Dapeng, Shenzhen, China.</title>
        <authorList>
            <person name="Zheng W."/>
            <person name="Yu S."/>
            <person name="Huang Y."/>
        </authorList>
    </citation>
    <scope>NUCLEOTIDE SEQUENCE</scope>
    <source>
        <strain evidence="3">DP4N28-2</strain>
    </source>
</reference>
<dbReference type="RefSeq" id="WP_222406264.1">
    <property type="nucleotide sequence ID" value="NZ_JAHVKP010000001.1"/>
</dbReference>
<evidence type="ECO:0000313" key="3">
    <source>
        <dbReference type="EMBL" id="MBY6217860.1"/>
    </source>
</evidence>
<evidence type="ECO:0000256" key="1">
    <source>
        <dbReference type="SAM" id="MobiDB-lite"/>
    </source>
</evidence>
<dbReference type="EMBL" id="JAHVKP010000001">
    <property type="protein sequence ID" value="MBY6217860.1"/>
    <property type="molecule type" value="Genomic_DNA"/>
</dbReference>
<comment type="caution">
    <text evidence="3">The sequence shown here is derived from an EMBL/GenBank/DDBJ whole genome shotgun (WGS) entry which is preliminary data.</text>
</comment>
<organism evidence="3 4">
    <name type="scientific">Qipengyuania aquimaris</name>
    <dbReference type="NCBI Taxonomy" id="255984"/>
    <lineage>
        <taxon>Bacteria</taxon>
        <taxon>Pseudomonadati</taxon>
        <taxon>Pseudomonadota</taxon>
        <taxon>Alphaproteobacteria</taxon>
        <taxon>Sphingomonadales</taxon>
        <taxon>Erythrobacteraceae</taxon>
        <taxon>Qipengyuania</taxon>
    </lineage>
</organism>
<feature type="compositionally biased region" description="Low complexity" evidence="1">
    <location>
        <begin position="26"/>
        <end position="40"/>
    </location>
</feature>
<feature type="chain" id="PRO_5040469627" evidence="2">
    <location>
        <begin position="21"/>
        <end position="129"/>
    </location>
</feature>
<gene>
    <name evidence="3" type="ORF">KUV31_05835</name>
</gene>
<sequence>MKTLYLAGAALAFAAVPAAADHHAQAEATTETQAEVSTETPAPRFVRSEVTQTTPAGYAAASDGELPVCNEGQQDGCINSWEANKTGTRPLEYWPGRPASEIDEPLPATQAEFESMQKVEDDADSSDPE</sequence>
<feature type="signal peptide" evidence="2">
    <location>
        <begin position="1"/>
        <end position="20"/>
    </location>
</feature>
<evidence type="ECO:0000313" key="4">
    <source>
        <dbReference type="Proteomes" id="UP000824927"/>
    </source>
</evidence>
<evidence type="ECO:0000256" key="2">
    <source>
        <dbReference type="SAM" id="SignalP"/>
    </source>
</evidence>
<dbReference type="AlphaFoldDB" id="A0A9Q3S133"/>
<name>A0A9Q3S133_9SPHN</name>
<keyword evidence="2" id="KW-0732">Signal</keyword>
<accession>A0A9Q3S133</accession>
<dbReference type="Proteomes" id="UP000824927">
    <property type="component" value="Unassembled WGS sequence"/>
</dbReference>
<proteinExistence type="predicted"/>
<feature type="region of interest" description="Disordered" evidence="1">
    <location>
        <begin position="20"/>
        <end position="42"/>
    </location>
</feature>